<dbReference type="InterPro" id="IPR051334">
    <property type="entry name" value="SRPK"/>
</dbReference>
<accession>A0A3N4KR44</accession>
<evidence type="ECO:0000256" key="5">
    <source>
        <dbReference type="ARBA" id="ARBA00022777"/>
    </source>
</evidence>
<dbReference type="Gene3D" id="1.10.510.10">
    <property type="entry name" value="Transferase(Phosphotransferase) domain 1"/>
    <property type="match status" value="1"/>
</dbReference>
<dbReference type="GO" id="GO:0000245">
    <property type="term" value="P:spliceosomal complex assembly"/>
    <property type="evidence" value="ECO:0007669"/>
    <property type="project" value="TreeGrafter"/>
</dbReference>
<comment type="catalytic activity">
    <reaction evidence="7">
        <text>L-threonyl-[protein] + ATP = O-phospho-L-threonyl-[protein] + ADP + H(+)</text>
        <dbReference type="Rhea" id="RHEA:46608"/>
        <dbReference type="Rhea" id="RHEA-COMP:11060"/>
        <dbReference type="Rhea" id="RHEA-COMP:11605"/>
        <dbReference type="ChEBI" id="CHEBI:15378"/>
        <dbReference type="ChEBI" id="CHEBI:30013"/>
        <dbReference type="ChEBI" id="CHEBI:30616"/>
        <dbReference type="ChEBI" id="CHEBI:61977"/>
        <dbReference type="ChEBI" id="CHEBI:456216"/>
        <dbReference type="EC" id="2.7.11.1"/>
    </reaction>
</comment>
<dbReference type="PROSITE" id="PS00107">
    <property type="entry name" value="PROTEIN_KINASE_ATP"/>
    <property type="match status" value="1"/>
</dbReference>
<name>A0A3N4KR44_9PEZI</name>
<dbReference type="InterPro" id="IPR017441">
    <property type="entry name" value="Protein_kinase_ATP_BS"/>
</dbReference>
<dbReference type="Pfam" id="PF00069">
    <property type="entry name" value="Pkinase"/>
    <property type="match status" value="1"/>
</dbReference>
<evidence type="ECO:0000313" key="13">
    <source>
        <dbReference type="Proteomes" id="UP000277580"/>
    </source>
</evidence>
<comment type="similarity">
    <text evidence="10">Belongs to the protein kinase superfamily.</text>
</comment>
<dbReference type="FunFam" id="1.10.510.10:FF:000275">
    <property type="entry name" value="SRSF protein kinase 2 isoform X3"/>
    <property type="match status" value="1"/>
</dbReference>
<dbReference type="PROSITE" id="PS00108">
    <property type="entry name" value="PROTEIN_KINASE_ST"/>
    <property type="match status" value="1"/>
</dbReference>
<gene>
    <name evidence="12" type="ORF">P167DRAFT_505780</name>
</gene>
<evidence type="ECO:0000256" key="3">
    <source>
        <dbReference type="ARBA" id="ARBA00022679"/>
    </source>
</evidence>
<evidence type="ECO:0000256" key="7">
    <source>
        <dbReference type="ARBA" id="ARBA00047899"/>
    </source>
</evidence>
<dbReference type="PROSITE" id="PS50011">
    <property type="entry name" value="PROTEIN_KINASE_DOM"/>
    <property type="match status" value="1"/>
</dbReference>
<dbReference type="PANTHER" id="PTHR47634:SF9">
    <property type="entry name" value="PROTEIN KINASE DOMAIN-CONTAINING PROTEIN-RELATED"/>
    <property type="match status" value="1"/>
</dbReference>
<dbReference type="OrthoDB" id="5979581at2759"/>
<dbReference type="SUPFAM" id="SSF56112">
    <property type="entry name" value="Protein kinase-like (PK-like)"/>
    <property type="match status" value="1"/>
</dbReference>
<dbReference type="Gene3D" id="3.30.200.20">
    <property type="entry name" value="Phosphorylase Kinase, domain 1"/>
    <property type="match status" value="1"/>
</dbReference>
<keyword evidence="2 10" id="KW-0723">Serine/threonine-protein kinase</keyword>
<dbReference type="GO" id="GO:0004674">
    <property type="term" value="F:protein serine/threonine kinase activity"/>
    <property type="evidence" value="ECO:0007669"/>
    <property type="project" value="UniProtKB-KW"/>
</dbReference>
<dbReference type="GO" id="GO:0005737">
    <property type="term" value="C:cytoplasm"/>
    <property type="evidence" value="ECO:0007669"/>
    <property type="project" value="TreeGrafter"/>
</dbReference>
<keyword evidence="5 12" id="KW-0418">Kinase</keyword>
<dbReference type="STRING" id="1392247.A0A3N4KR44"/>
<protein>
    <recommendedName>
        <fullName evidence="1">non-specific serine/threonine protein kinase</fullName>
        <ecNumber evidence="1">2.7.11.1</ecNumber>
    </recommendedName>
</protein>
<dbReference type="GO" id="GO:0050684">
    <property type="term" value="P:regulation of mRNA processing"/>
    <property type="evidence" value="ECO:0007669"/>
    <property type="project" value="TreeGrafter"/>
</dbReference>
<dbReference type="EC" id="2.7.11.1" evidence="1"/>
<dbReference type="InterPro" id="IPR011009">
    <property type="entry name" value="Kinase-like_dom_sf"/>
</dbReference>
<feature type="domain" description="Protein kinase" evidence="11">
    <location>
        <begin position="39"/>
        <end position="392"/>
    </location>
</feature>
<dbReference type="EMBL" id="ML119125">
    <property type="protein sequence ID" value="RPB12970.1"/>
    <property type="molecule type" value="Genomic_DNA"/>
</dbReference>
<dbReference type="SMART" id="SM00220">
    <property type="entry name" value="S_TKc"/>
    <property type="match status" value="1"/>
</dbReference>
<evidence type="ECO:0000256" key="2">
    <source>
        <dbReference type="ARBA" id="ARBA00022527"/>
    </source>
</evidence>
<dbReference type="InterPro" id="IPR000719">
    <property type="entry name" value="Prot_kinase_dom"/>
</dbReference>
<dbReference type="AlphaFoldDB" id="A0A3N4KR44"/>
<dbReference type="PANTHER" id="PTHR47634">
    <property type="entry name" value="PROTEIN KINASE DOMAIN-CONTAINING PROTEIN-RELATED"/>
    <property type="match status" value="1"/>
</dbReference>
<reference evidence="12 13" key="1">
    <citation type="journal article" date="2018" name="Nat. Ecol. Evol.">
        <title>Pezizomycetes genomes reveal the molecular basis of ectomycorrhizal truffle lifestyle.</title>
        <authorList>
            <person name="Murat C."/>
            <person name="Payen T."/>
            <person name="Noel B."/>
            <person name="Kuo A."/>
            <person name="Morin E."/>
            <person name="Chen J."/>
            <person name="Kohler A."/>
            <person name="Krizsan K."/>
            <person name="Balestrini R."/>
            <person name="Da Silva C."/>
            <person name="Montanini B."/>
            <person name="Hainaut M."/>
            <person name="Levati E."/>
            <person name="Barry K.W."/>
            <person name="Belfiori B."/>
            <person name="Cichocki N."/>
            <person name="Clum A."/>
            <person name="Dockter R.B."/>
            <person name="Fauchery L."/>
            <person name="Guy J."/>
            <person name="Iotti M."/>
            <person name="Le Tacon F."/>
            <person name="Lindquist E.A."/>
            <person name="Lipzen A."/>
            <person name="Malagnac F."/>
            <person name="Mello A."/>
            <person name="Molinier V."/>
            <person name="Miyauchi S."/>
            <person name="Poulain J."/>
            <person name="Riccioni C."/>
            <person name="Rubini A."/>
            <person name="Sitrit Y."/>
            <person name="Splivallo R."/>
            <person name="Traeger S."/>
            <person name="Wang M."/>
            <person name="Zifcakova L."/>
            <person name="Wipf D."/>
            <person name="Zambonelli A."/>
            <person name="Paolocci F."/>
            <person name="Nowrousian M."/>
            <person name="Ottonello S."/>
            <person name="Baldrian P."/>
            <person name="Spatafora J.W."/>
            <person name="Henrissat B."/>
            <person name="Nagy L.G."/>
            <person name="Aury J.M."/>
            <person name="Wincker P."/>
            <person name="Grigoriev I.V."/>
            <person name="Bonfante P."/>
            <person name="Martin F.M."/>
        </authorList>
    </citation>
    <scope>NUCLEOTIDE SEQUENCE [LARGE SCALE GENOMIC DNA]</scope>
    <source>
        <strain evidence="12 13">CCBAS932</strain>
    </source>
</reference>
<sequence length="393" mass="44855">MAETHSVVDLSHFDEEDVCDYRFGGYHPVRLGDIYNNRYKVVRKLGYGQNSTVWLALDLHLNRHVALKILTSRCYGGKKEVYELAILQRITNSDVKHPGWKHVLGLLDSFVHTGPNGDHVCLANEMMLGNLHELSFRFGPRRQLPVRLVKEVSRQMLSGLQYLHETCGVIHSDLKPANILISIKGLDVESVIRKHLENNHPMVFRPDYLIISDALQLTLPGSPSDFLFKIADFGNSSWVDNHLMELIQPVNLRAPEVIIGAKWDTSTDIWNIGCVIFELLQGRPLFRGRTDEGLGWTVNEDRLALMMDLFGPLPKDLLQEGKVSSRYFDDNGNLSSIRPISNEFSLERVVKLWNPGLSEKTALGFVEFLKPMLEYRPKDRRTARQMLDGAWLQ</sequence>
<dbReference type="Proteomes" id="UP000277580">
    <property type="component" value="Unassembled WGS sequence"/>
</dbReference>
<evidence type="ECO:0000256" key="9">
    <source>
        <dbReference type="PROSITE-ProRule" id="PRU10141"/>
    </source>
</evidence>
<organism evidence="12 13">
    <name type="scientific">Morchella conica CCBAS932</name>
    <dbReference type="NCBI Taxonomy" id="1392247"/>
    <lineage>
        <taxon>Eukaryota</taxon>
        <taxon>Fungi</taxon>
        <taxon>Dikarya</taxon>
        <taxon>Ascomycota</taxon>
        <taxon>Pezizomycotina</taxon>
        <taxon>Pezizomycetes</taxon>
        <taxon>Pezizales</taxon>
        <taxon>Morchellaceae</taxon>
        <taxon>Morchella</taxon>
    </lineage>
</organism>
<dbReference type="InterPro" id="IPR008271">
    <property type="entry name" value="Ser/Thr_kinase_AS"/>
</dbReference>
<dbReference type="GO" id="GO:0005524">
    <property type="term" value="F:ATP binding"/>
    <property type="evidence" value="ECO:0007669"/>
    <property type="project" value="UniProtKB-UniRule"/>
</dbReference>
<evidence type="ECO:0000256" key="4">
    <source>
        <dbReference type="ARBA" id="ARBA00022741"/>
    </source>
</evidence>
<dbReference type="GO" id="GO:0005634">
    <property type="term" value="C:nucleus"/>
    <property type="evidence" value="ECO:0007669"/>
    <property type="project" value="TreeGrafter"/>
</dbReference>
<dbReference type="InParanoid" id="A0A3N4KR44"/>
<keyword evidence="4 9" id="KW-0547">Nucleotide-binding</keyword>
<evidence type="ECO:0000256" key="10">
    <source>
        <dbReference type="RuleBase" id="RU000304"/>
    </source>
</evidence>
<evidence type="ECO:0000256" key="6">
    <source>
        <dbReference type="ARBA" id="ARBA00022840"/>
    </source>
</evidence>
<evidence type="ECO:0000313" key="12">
    <source>
        <dbReference type="EMBL" id="RPB12970.1"/>
    </source>
</evidence>
<keyword evidence="6 9" id="KW-0067">ATP-binding</keyword>
<comment type="catalytic activity">
    <reaction evidence="8">
        <text>L-seryl-[protein] + ATP = O-phospho-L-seryl-[protein] + ADP + H(+)</text>
        <dbReference type="Rhea" id="RHEA:17989"/>
        <dbReference type="Rhea" id="RHEA-COMP:9863"/>
        <dbReference type="Rhea" id="RHEA-COMP:11604"/>
        <dbReference type="ChEBI" id="CHEBI:15378"/>
        <dbReference type="ChEBI" id="CHEBI:29999"/>
        <dbReference type="ChEBI" id="CHEBI:30616"/>
        <dbReference type="ChEBI" id="CHEBI:83421"/>
        <dbReference type="ChEBI" id="CHEBI:456216"/>
        <dbReference type="EC" id="2.7.11.1"/>
    </reaction>
</comment>
<evidence type="ECO:0000256" key="1">
    <source>
        <dbReference type="ARBA" id="ARBA00012513"/>
    </source>
</evidence>
<evidence type="ECO:0000259" key="11">
    <source>
        <dbReference type="PROSITE" id="PS50011"/>
    </source>
</evidence>
<evidence type="ECO:0000256" key="8">
    <source>
        <dbReference type="ARBA" id="ARBA00048679"/>
    </source>
</evidence>
<proteinExistence type="inferred from homology"/>
<keyword evidence="3" id="KW-0808">Transferase</keyword>
<keyword evidence="13" id="KW-1185">Reference proteome</keyword>
<feature type="binding site" evidence="9">
    <location>
        <position position="68"/>
    </location>
    <ligand>
        <name>ATP</name>
        <dbReference type="ChEBI" id="CHEBI:30616"/>
    </ligand>
</feature>